<dbReference type="PROSITE" id="PS50929">
    <property type="entry name" value="ABC_TM1F"/>
    <property type="match status" value="1"/>
</dbReference>
<dbReference type="Pfam" id="PF00005">
    <property type="entry name" value="ABC_tran"/>
    <property type="match status" value="1"/>
</dbReference>
<feature type="transmembrane region" description="Helical" evidence="7">
    <location>
        <begin position="400"/>
        <end position="417"/>
    </location>
</feature>
<dbReference type="InterPro" id="IPR003593">
    <property type="entry name" value="AAA+_ATPase"/>
</dbReference>
<evidence type="ECO:0000259" key="8">
    <source>
        <dbReference type="PROSITE" id="PS50893"/>
    </source>
</evidence>
<keyword evidence="2 7" id="KW-0812">Transmembrane</keyword>
<feature type="transmembrane region" description="Helical" evidence="7">
    <location>
        <begin position="311"/>
        <end position="331"/>
    </location>
</feature>
<evidence type="ECO:0000313" key="10">
    <source>
        <dbReference type="EMBL" id="KWT99043.1"/>
    </source>
</evidence>
<dbReference type="GO" id="GO:0016887">
    <property type="term" value="F:ATP hydrolysis activity"/>
    <property type="evidence" value="ECO:0007669"/>
    <property type="project" value="InterPro"/>
</dbReference>
<dbReference type="GO" id="GO:0034040">
    <property type="term" value="F:ATPase-coupled lipid transmembrane transporter activity"/>
    <property type="evidence" value="ECO:0007669"/>
    <property type="project" value="TreeGrafter"/>
</dbReference>
<evidence type="ECO:0000256" key="3">
    <source>
        <dbReference type="ARBA" id="ARBA00022741"/>
    </source>
</evidence>
<dbReference type="SMART" id="SM00382">
    <property type="entry name" value="AAA"/>
    <property type="match status" value="1"/>
</dbReference>
<comment type="caution">
    <text evidence="10">The sequence shown here is derived from an EMBL/GenBank/DDBJ whole genome shotgun (WGS) entry which is preliminary data.</text>
</comment>
<feature type="transmembrane region" description="Helical" evidence="7">
    <location>
        <begin position="173"/>
        <end position="195"/>
    </location>
</feature>
<dbReference type="InterPro" id="IPR003439">
    <property type="entry name" value="ABC_transporter-like_ATP-bd"/>
</dbReference>
<evidence type="ECO:0000259" key="9">
    <source>
        <dbReference type="PROSITE" id="PS50929"/>
    </source>
</evidence>
<keyword evidence="11" id="KW-1185">Reference proteome</keyword>
<feature type="transmembrane region" description="Helical" evidence="7">
    <location>
        <begin position="207"/>
        <end position="224"/>
    </location>
</feature>
<name>A0A125P4S7_9VIBR</name>
<keyword evidence="5 7" id="KW-1133">Transmembrane helix</keyword>
<dbReference type="Gene3D" id="3.40.50.300">
    <property type="entry name" value="P-loop containing nucleotide triphosphate hydrolases"/>
    <property type="match status" value="1"/>
</dbReference>
<dbReference type="GO" id="GO:0140359">
    <property type="term" value="F:ABC-type transporter activity"/>
    <property type="evidence" value="ECO:0007669"/>
    <property type="project" value="InterPro"/>
</dbReference>
<dbReference type="GO" id="GO:0005886">
    <property type="term" value="C:plasma membrane"/>
    <property type="evidence" value="ECO:0007669"/>
    <property type="project" value="UniProtKB-SubCell"/>
</dbReference>
<evidence type="ECO:0000313" key="11">
    <source>
        <dbReference type="Proteomes" id="UP000057389"/>
    </source>
</evidence>
<keyword evidence="6 7" id="KW-0472">Membrane</keyword>
<dbReference type="PANTHER" id="PTHR24221:SF248">
    <property type="entry name" value="ABC TRANSPORTER TRANSMEMBRANE REGION"/>
    <property type="match status" value="1"/>
</dbReference>
<dbReference type="InterPro" id="IPR036640">
    <property type="entry name" value="ABC1_TM_sf"/>
</dbReference>
<proteinExistence type="predicted"/>
<dbReference type="OrthoDB" id="5893288at2"/>
<dbReference type="EMBL" id="LMXU01000042">
    <property type="protein sequence ID" value="KWT99043.1"/>
    <property type="molecule type" value="Genomic_DNA"/>
</dbReference>
<evidence type="ECO:0000256" key="6">
    <source>
        <dbReference type="ARBA" id="ARBA00023136"/>
    </source>
</evidence>
<dbReference type="GO" id="GO:0005524">
    <property type="term" value="F:ATP binding"/>
    <property type="evidence" value="ECO:0007669"/>
    <property type="project" value="UniProtKB-KW"/>
</dbReference>
<dbReference type="GeneID" id="300180177"/>
<protein>
    <submittedName>
        <fullName evidence="10">ABC transporter permease</fullName>
    </submittedName>
</protein>
<feature type="transmembrane region" description="Helical" evidence="7">
    <location>
        <begin position="423"/>
        <end position="444"/>
    </location>
</feature>
<dbReference type="PROSITE" id="PS50893">
    <property type="entry name" value="ABC_TRANSPORTER_2"/>
    <property type="match status" value="1"/>
</dbReference>
<accession>A0A125P4S7</accession>
<evidence type="ECO:0000256" key="5">
    <source>
        <dbReference type="ARBA" id="ARBA00022989"/>
    </source>
</evidence>
<dbReference type="AlphaFoldDB" id="A0A125P4S7"/>
<dbReference type="Gene3D" id="1.20.1560.10">
    <property type="entry name" value="ABC transporter type 1, transmembrane domain"/>
    <property type="match status" value="1"/>
</dbReference>
<dbReference type="InterPro" id="IPR027417">
    <property type="entry name" value="P-loop_NTPase"/>
</dbReference>
<dbReference type="SUPFAM" id="SSF52540">
    <property type="entry name" value="P-loop containing nucleoside triphosphate hydrolases"/>
    <property type="match status" value="1"/>
</dbReference>
<keyword evidence="3" id="KW-0547">Nucleotide-binding</keyword>
<dbReference type="PANTHER" id="PTHR24221">
    <property type="entry name" value="ATP-BINDING CASSETTE SUB-FAMILY B"/>
    <property type="match status" value="1"/>
</dbReference>
<feature type="transmembrane region" description="Helical" evidence="7">
    <location>
        <begin position="287"/>
        <end position="305"/>
    </location>
</feature>
<feature type="domain" description="ABC transmembrane type-1" evidence="9">
    <location>
        <begin position="173"/>
        <end position="452"/>
    </location>
</feature>
<evidence type="ECO:0000256" key="2">
    <source>
        <dbReference type="ARBA" id="ARBA00022692"/>
    </source>
</evidence>
<dbReference type="InterPro" id="IPR039421">
    <property type="entry name" value="Type_1_exporter"/>
</dbReference>
<dbReference type="InterPro" id="IPR011527">
    <property type="entry name" value="ABC1_TM_dom"/>
</dbReference>
<dbReference type="RefSeq" id="WP_060469663.1">
    <property type="nucleotide sequence ID" value="NZ_AP025515.1"/>
</dbReference>
<dbReference type="Pfam" id="PF00664">
    <property type="entry name" value="ABC_membrane"/>
    <property type="match status" value="1"/>
</dbReference>
<evidence type="ECO:0000256" key="1">
    <source>
        <dbReference type="ARBA" id="ARBA00004651"/>
    </source>
</evidence>
<reference evidence="10 11" key="1">
    <citation type="submission" date="2015-11" db="EMBL/GenBank/DDBJ databases">
        <title>Draft WGS of Vibrio toranzoniae.</title>
        <authorList>
            <person name="Lasa A."/>
            <person name="Romalde J.L."/>
        </authorList>
    </citation>
    <scope>NUCLEOTIDE SEQUENCE [LARGE SCALE GENOMIC DNA]</scope>
    <source>
        <strain evidence="10 11">Vb 10.8</strain>
    </source>
</reference>
<evidence type="ECO:0000256" key="7">
    <source>
        <dbReference type="SAM" id="Phobius"/>
    </source>
</evidence>
<feature type="domain" description="ABC transporter" evidence="8">
    <location>
        <begin position="486"/>
        <end position="711"/>
    </location>
</feature>
<keyword evidence="4" id="KW-0067">ATP-binding</keyword>
<sequence length="712" mass="78949">MSILVDFNNVSQRVLDFEAIGYNERYNQSPLIRGLAYALIALEWEGTPAILSDAFMPKPKDSDSFTATIERLGYRCDATKLKTLENIDKHPNPSFIEIENLNAIFLGTKDGKLLLFDYTNNNTIEYPMCNKPCLLISISEYSRLFREPPPESQDRSNWIKYAFYRYNNEFKSLIILSFFISILGALQPFFIMSVYNFALTSSSQVTLYWLTLFAIIVGFSEYFFKKMRVNIIATSGKDLAVHISQAVISKLLWLPYAMTSTAGVSSQLARLKDIDTFRRLVTAESTLSYFDMPFVIVFIIAIALMSGTAALVVMAGLVLMLVFCVYSRYIYSQATSKSSRANAMVSYQWNEILRGIKTIQGLPLLRVVQSRFSASHMQSTNDAENVAVTNSKIQAAGGSLIQVIGTASIVAAVIGVMEGTSDAGAMLATVILVWKALGPIMGIYNSISKFQSIKASSAQINNLMSMNDDKLTLEKSPPIRLFQGSIVGSGVSHRYTGAATGLTNLGFKIPPGAKVVICGPTGCGKTTLISIIAGLEDRYQGAVSVDGYNIKQFNSYRYRTSINYIPFNLHIFEGSLETNFILHNGLIPIEDMQEMISFFELDEWLPEGLSTQLSVDKCKSLPNGVQQKLRLALGLGNCEQSLIIIDEPFNGAENENAQYFNRLFTDKLLNTTVIFSTNDPGLIITSNMSLVLESDGNLKYFGLTDKYLNSLS</sequence>
<evidence type="ECO:0000256" key="4">
    <source>
        <dbReference type="ARBA" id="ARBA00022840"/>
    </source>
</evidence>
<comment type="subcellular location">
    <subcellularLocation>
        <location evidence="1">Cell membrane</location>
        <topology evidence="1">Multi-pass membrane protein</topology>
    </subcellularLocation>
</comment>
<dbReference type="Proteomes" id="UP000057389">
    <property type="component" value="Unassembled WGS sequence"/>
</dbReference>
<organism evidence="10 11">
    <name type="scientific">Vibrio toranzoniae</name>
    <dbReference type="NCBI Taxonomy" id="1194427"/>
    <lineage>
        <taxon>Bacteria</taxon>
        <taxon>Pseudomonadati</taxon>
        <taxon>Pseudomonadota</taxon>
        <taxon>Gammaproteobacteria</taxon>
        <taxon>Vibrionales</taxon>
        <taxon>Vibrionaceae</taxon>
        <taxon>Vibrio</taxon>
    </lineage>
</organism>
<gene>
    <name evidence="10" type="ORF">APQ14_18795</name>
</gene>
<dbReference type="SUPFAM" id="SSF90123">
    <property type="entry name" value="ABC transporter transmembrane region"/>
    <property type="match status" value="1"/>
</dbReference>